<sequence>MVQIIYVNAPIGIGKTSLTRILTKDLGTKGFYEDVENIPMLKEFYSDGNKSRNDLSFALQIAFLNYRFKQLREGLYLAEHEGMANTVYDSSLLSDSLMAFNLYKRGEFPKTMFDLYIELNQNMISDVAAHPFNGIPDLIIYLDAPFEVMLDHIKLRGREMETEDPKLIDYYKSVWETYSHWYQGYSQSSVLRIDMRKYDFVNRLEDRDAVLNMIEQRLVELGKLKESEFEKIKAERAEKFGDITAADTPELVTE</sequence>
<keyword evidence="4" id="KW-1185">Reference proteome</keyword>
<dbReference type="InterPro" id="IPR050566">
    <property type="entry name" value="Deoxyribonucleoside_kinase"/>
</dbReference>
<keyword evidence="3" id="KW-0418">Kinase</keyword>
<proteinExistence type="inferred from homology"/>
<dbReference type="PANTHER" id="PTHR10513:SF35">
    <property type="entry name" value="DEOXYADENOSINE KINASE"/>
    <property type="match status" value="1"/>
</dbReference>
<reference evidence="4" key="1">
    <citation type="submission" date="2023-06" db="EMBL/GenBank/DDBJ databases">
        <title>Identification and characterization of horizontal gene transfer across gut microbiota members of farm animals based on homology search.</title>
        <authorList>
            <person name="Zeman M."/>
            <person name="Kubasova T."/>
            <person name="Jahodarova E."/>
            <person name="Nykrynova M."/>
            <person name="Rychlik I."/>
        </authorList>
    </citation>
    <scope>NUCLEOTIDE SEQUENCE [LARGE SCALE GENOMIC DNA]</scope>
    <source>
        <strain evidence="4">161_Gplus</strain>
    </source>
</reference>
<comment type="caution">
    <text evidence="3">The sequence shown here is derived from an EMBL/GenBank/DDBJ whole genome shotgun (WGS) entry which is preliminary data.</text>
</comment>
<dbReference type="Proteomes" id="UP001529343">
    <property type="component" value="Unassembled WGS sequence"/>
</dbReference>
<keyword evidence="3" id="KW-0808">Transferase</keyword>
<dbReference type="PIRSF" id="PIRSF000705">
    <property type="entry name" value="DNK"/>
    <property type="match status" value="1"/>
</dbReference>
<protein>
    <submittedName>
        <fullName evidence="3">Deoxynucleoside kinase</fullName>
    </submittedName>
</protein>
<evidence type="ECO:0000259" key="2">
    <source>
        <dbReference type="Pfam" id="PF01712"/>
    </source>
</evidence>
<organism evidence="3 4">
    <name type="scientific">Limosilactobacillus pontis</name>
    <dbReference type="NCBI Taxonomy" id="35787"/>
    <lineage>
        <taxon>Bacteria</taxon>
        <taxon>Bacillati</taxon>
        <taxon>Bacillota</taxon>
        <taxon>Bacilli</taxon>
        <taxon>Lactobacillales</taxon>
        <taxon>Lactobacillaceae</taxon>
        <taxon>Limosilactobacillus</taxon>
    </lineage>
</organism>
<comment type="similarity">
    <text evidence="1">Belongs to the DCK/DGK family.</text>
</comment>
<evidence type="ECO:0000313" key="4">
    <source>
        <dbReference type="Proteomes" id="UP001529343"/>
    </source>
</evidence>
<accession>A0ABT7UXT7</accession>
<dbReference type="InterPro" id="IPR031314">
    <property type="entry name" value="DNK_dom"/>
</dbReference>
<evidence type="ECO:0000313" key="3">
    <source>
        <dbReference type="EMBL" id="MDM8266521.1"/>
    </source>
</evidence>
<dbReference type="GO" id="GO:0016301">
    <property type="term" value="F:kinase activity"/>
    <property type="evidence" value="ECO:0007669"/>
    <property type="project" value="UniProtKB-KW"/>
</dbReference>
<feature type="domain" description="Deoxynucleoside kinase" evidence="2">
    <location>
        <begin position="5"/>
        <end position="217"/>
    </location>
</feature>
<dbReference type="RefSeq" id="WP_289586130.1">
    <property type="nucleotide sequence ID" value="NZ_JAUDDW010000014.1"/>
</dbReference>
<dbReference type="Pfam" id="PF01712">
    <property type="entry name" value="dNK"/>
    <property type="match status" value="1"/>
</dbReference>
<gene>
    <name evidence="3" type="ORF">QUW44_05015</name>
</gene>
<dbReference type="PANTHER" id="PTHR10513">
    <property type="entry name" value="DEOXYNUCLEOSIDE KINASE"/>
    <property type="match status" value="1"/>
</dbReference>
<dbReference type="InterPro" id="IPR027417">
    <property type="entry name" value="P-loop_NTPase"/>
</dbReference>
<dbReference type="InterPro" id="IPR002624">
    <property type="entry name" value="DCK/DGK"/>
</dbReference>
<dbReference type="EMBL" id="JAUDDW010000014">
    <property type="protein sequence ID" value="MDM8266521.1"/>
    <property type="molecule type" value="Genomic_DNA"/>
</dbReference>
<dbReference type="Gene3D" id="3.40.50.300">
    <property type="entry name" value="P-loop containing nucleotide triphosphate hydrolases"/>
    <property type="match status" value="1"/>
</dbReference>
<dbReference type="SUPFAM" id="SSF52540">
    <property type="entry name" value="P-loop containing nucleoside triphosphate hydrolases"/>
    <property type="match status" value="1"/>
</dbReference>
<name>A0ABT7UXT7_9LACO</name>
<evidence type="ECO:0000256" key="1">
    <source>
        <dbReference type="ARBA" id="ARBA00007420"/>
    </source>
</evidence>